<dbReference type="STRING" id="84588.SYNW0040"/>
<evidence type="ECO:0000256" key="2">
    <source>
        <dbReference type="SAM" id="SignalP"/>
    </source>
</evidence>
<evidence type="ECO:0008006" key="5">
    <source>
        <dbReference type="Google" id="ProtNLM"/>
    </source>
</evidence>
<dbReference type="eggNOG" id="ENOG5030S64">
    <property type="taxonomic scope" value="Bacteria"/>
</dbReference>
<sequence>MLRSTAQRILCSAGVIVGLLCGSSTAWAGTDTEEKGAQVYCFMRSSGNAHDVSWNAAYALIKRQSRGLFKTSPEHASVMITEAVVKDPGTFPDCGQFLGDLFGGATTATAASLGSTSTPTQTNTSFSSDGYAASEAERYSY</sequence>
<feature type="region of interest" description="Disordered" evidence="1">
    <location>
        <begin position="112"/>
        <end position="141"/>
    </location>
</feature>
<gene>
    <name evidence="3" type="ordered locus">SYNW0040</name>
</gene>
<evidence type="ECO:0000256" key="1">
    <source>
        <dbReference type="SAM" id="MobiDB-lite"/>
    </source>
</evidence>
<protein>
    <recommendedName>
        <fullName evidence="5">Penicillin amidase</fullName>
    </recommendedName>
</protein>
<dbReference type="RefSeq" id="WP_011126918.1">
    <property type="nucleotide sequence ID" value="NC_005070.1"/>
</dbReference>
<dbReference type="Pfam" id="PF20191">
    <property type="entry name" value="DUF6554"/>
    <property type="match status" value="1"/>
</dbReference>
<dbReference type="KEGG" id="syw:SYNW0040"/>
<proteinExistence type="predicted"/>
<feature type="signal peptide" evidence="2">
    <location>
        <begin position="1"/>
        <end position="28"/>
    </location>
</feature>
<dbReference type="EMBL" id="BX569689">
    <property type="protein sequence ID" value="CAE06555.1"/>
    <property type="molecule type" value="Genomic_DNA"/>
</dbReference>
<evidence type="ECO:0000313" key="3">
    <source>
        <dbReference type="EMBL" id="CAE06555.1"/>
    </source>
</evidence>
<reference evidence="3 4" key="1">
    <citation type="journal article" date="2003" name="Nature">
        <title>The genome of a motile marine Synechococcus.</title>
        <authorList>
            <person name="Palenik B."/>
            <person name="Brahamsha B."/>
            <person name="Larimer F."/>
            <person name="Land M."/>
            <person name="Hauser L."/>
            <person name="Chain P."/>
            <person name="Lamerdin J."/>
            <person name="Regala W."/>
            <person name="Allen E.A."/>
            <person name="McCarren J."/>
            <person name="Paulsen I."/>
            <person name="Dufresne A."/>
            <person name="Partensky F."/>
            <person name="Webb E."/>
            <person name="Waterbury J."/>
        </authorList>
    </citation>
    <scope>NUCLEOTIDE SEQUENCE [LARGE SCALE GENOMIC DNA]</scope>
    <source>
        <strain evidence="3 4">WH8102</strain>
    </source>
</reference>
<organism evidence="3 4">
    <name type="scientific">Parasynechococcus marenigrum (strain WH8102)</name>
    <dbReference type="NCBI Taxonomy" id="84588"/>
    <lineage>
        <taxon>Bacteria</taxon>
        <taxon>Bacillati</taxon>
        <taxon>Cyanobacteriota</taxon>
        <taxon>Cyanophyceae</taxon>
        <taxon>Synechococcales</taxon>
        <taxon>Prochlorococcaceae</taxon>
        <taxon>Parasynechococcus</taxon>
        <taxon>Parasynechococcus marenigrum</taxon>
    </lineage>
</organism>
<dbReference type="AlphaFoldDB" id="Q7UA60"/>
<dbReference type="Proteomes" id="UP000001422">
    <property type="component" value="Chromosome"/>
</dbReference>
<keyword evidence="4" id="KW-1185">Reference proteome</keyword>
<dbReference type="HOGENOM" id="CLU_145925_0_0_3"/>
<keyword evidence="2" id="KW-0732">Signal</keyword>
<evidence type="ECO:0000313" key="4">
    <source>
        <dbReference type="Proteomes" id="UP000001422"/>
    </source>
</evidence>
<feature type="chain" id="PRO_5004294024" description="Penicillin amidase" evidence="2">
    <location>
        <begin position="29"/>
        <end position="141"/>
    </location>
</feature>
<accession>Q7UA60</accession>
<dbReference type="InterPro" id="IPR046684">
    <property type="entry name" value="DUF6554"/>
</dbReference>
<name>Q7UA60_PARMW</name>